<dbReference type="SUPFAM" id="SSF51445">
    <property type="entry name" value="(Trans)glycosidases"/>
    <property type="match status" value="1"/>
</dbReference>
<sequence length="824" mass="94427">MKKISLVLVCFFIIVSSLKADNVRSVKDFNFDWKFNLGDTPKAKSTDFNDQDWRELKLPHDWSIEQSYTTENTAGSTGFLPTGIGWYRKTFSIDASQQNKLFHIEFDGIFSNAEVWINGHYLGKRPYGYSAFTYELTKYLNFGGENVIAVKADNANYANSRWYTGSGIYRNVRLVSTSKIYVPQFGAWVETPQVSQKQAKVKVSSIVKNTFGKAQKLKLKVAIKDKSGKLIASGSKKLTVAAVDTSSISLTIANPELWNLEQTNQYTAEVQVFAGKELKDKYDVDFGIRSVRFDANKGFFLNEKNIKLKGVCLHHDAGAVGGIFIRDVWKRRLENLKDIGVNAIRMSHNPADPGLLKLCDEMGFVVINEALDEWRRNKNKWITSRFAKDMRPELITGYGDIYEEWAERDVKDMVRNSRNHPSIIMWSMGNEIEWTYSYYYKMEKSNQGLGNQVLMEETGDGKDELKETAEEIEKWIKEIDPNRLVTTGGVLPRAGNITGYFDVPDVMGYNYRADDYDTDHKNYPNRIIYGSENWGTYQEWKDAVDREFISGIFIWTGIAYLGESGPYPWKGLDISLLDFCGYYTPRGHFFKTLWSDKPYTYLATKHAKKAQWIQKGDKWIDNRVTGWLDKWLFEDVEQTWNYETGDSVFVEVYSNAPQVELFINQKSYGVKNPDDFEDHIVKYLVPYAEGEIKAVGLNESKKESEYQIKTAKWVSKLVLKADRTDMKANGYDVVHVQAYIQTKSGELVPDKEMQIEFDVEGEGVNIGVDNGWDRNVQKHKSNYIVTHKGRAMLLVQSTRKAGAIKISARAGEMKSNQIEIKTEL</sequence>
<feature type="domain" description="Glycoside hydrolase family 2" evidence="9">
    <location>
        <begin position="717"/>
        <end position="819"/>
    </location>
</feature>
<organism evidence="10 11">
    <name type="scientific">Paralabilibaculum antarcticum</name>
    <dbReference type="NCBI Taxonomy" id="2912572"/>
    <lineage>
        <taxon>Bacteria</taxon>
        <taxon>Pseudomonadati</taxon>
        <taxon>Bacteroidota</taxon>
        <taxon>Bacteroidia</taxon>
        <taxon>Marinilabiliales</taxon>
        <taxon>Marinifilaceae</taxon>
        <taxon>Paralabilibaculum</taxon>
    </lineage>
</organism>
<feature type="domain" description="Glycoside hydrolase family 2 catalytic" evidence="6">
    <location>
        <begin position="296"/>
        <end position="490"/>
    </location>
</feature>
<comment type="caution">
    <text evidence="10">The sequence shown here is derived from an EMBL/GenBank/DDBJ whole genome shotgun (WGS) entry which is preliminary data.</text>
</comment>
<dbReference type="RefSeq" id="WP_275111373.1">
    <property type="nucleotide sequence ID" value="NZ_JAKJSC010000007.1"/>
</dbReference>
<dbReference type="Pfam" id="PF02837">
    <property type="entry name" value="Glyco_hydro_2_N"/>
    <property type="match status" value="1"/>
</dbReference>
<dbReference type="InterPro" id="IPR040605">
    <property type="entry name" value="Glyco_hydro2_dom5"/>
</dbReference>
<evidence type="ECO:0000259" key="6">
    <source>
        <dbReference type="Pfam" id="PF02836"/>
    </source>
</evidence>
<evidence type="ECO:0000256" key="1">
    <source>
        <dbReference type="ARBA" id="ARBA00007401"/>
    </source>
</evidence>
<dbReference type="Pfam" id="PF18565">
    <property type="entry name" value="Glyco_hydro2_C5"/>
    <property type="match status" value="1"/>
</dbReference>
<dbReference type="Gene3D" id="2.60.40.10">
    <property type="entry name" value="Immunoglobulins"/>
    <property type="match status" value="3"/>
</dbReference>
<protein>
    <submittedName>
        <fullName evidence="10">DUF4982 domain-containing protein</fullName>
    </submittedName>
</protein>
<feature type="domain" description="Glycoside hydrolase family 2 immunoglobulin-like beta-sandwich" evidence="5">
    <location>
        <begin position="191"/>
        <end position="289"/>
    </location>
</feature>
<dbReference type="InterPro" id="IPR008979">
    <property type="entry name" value="Galactose-bd-like_sf"/>
</dbReference>
<dbReference type="InterPro" id="IPR017853">
    <property type="entry name" value="GH"/>
</dbReference>
<dbReference type="SUPFAM" id="SSF49785">
    <property type="entry name" value="Galactose-binding domain-like"/>
    <property type="match status" value="1"/>
</dbReference>
<dbReference type="InterPro" id="IPR013783">
    <property type="entry name" value="Ig-like_fold"/>
</dbReference>
<evidence type="ECO:0000313" key="10">
    <source>
        <dbReference type="EMBL" id="MDE5420042.1"/>
    </source>
</evidence>
<dbReference type="InterPro" id="IPR006104">
    <property type="entry name" value="Glyco_hydro_2_N"/>
</dbReference>
<dbReference type="Proteomes" id="UP001528920">
    <property type="component" value="Unassembled WGS sequence"/>
</dbReference>
<accession>A0ABT5VZ02</accession>
<keyword evidence="2" id="KW-0378">Hydrolase</keyword>
<dbReference type="InterPro" id="IPR032311">
    <property type="entry name" value="DUF4982"/>
</dbReference>
<evidence type="ECO:0000259" key="8">
    <source>
        <dbReference type="Pfam" id="PF16355"/>
    </source>
</evidence>
<dbReference type="PANTHER" id="PTHR42732">
    <property type="entry name" value="BETA-GALACTOSIDASE"/>
    <property type="match status" value="1"/>
</dbReference>
<proteinExistence type="inferred from homology"/>
<evidence type="ECO:0000313" key="11">
    <source>
        <dbReference type="Proteomes" id="UP001528920"/>
    </source>
</evidence>
<dbReference type="InterPro" id="IPR006102">
    <property type="entry name" value="Ig-like_GH2"/>
</dbReference>
<feature type="domain" description="Glycosyl hydrolases family 2 sugar binding" evidence="7">
    <location>
        <begin position="29"/>
        <end position="176"/>
    </location>
</feature>
<evidence type="ECO:0000259" key="7">
    <source>
        <dbReference type="Pfam" id="PF02837"/>
    </source>
</evidence>
<dbReference type="SUPFAM" id="SSF49303">
    <property type="entry name" value="beta-Galactosidase/glucuronidase domain"/>
    <property type="match status" value="1"/>
</dbReference>
<keyword evidence="4" id="KW-0732">Signal</keyword>
<evidence type="ECO:0000256" key="4">
    <source>
        <dbReference type="SAM" id="SignalP"/>
    </source>
</evidence>
<evidence type="ECO:0000259" key="5">
    <source>
        <dbReference type="Pfam" id="PF00703"/>
    </source>
</evidence>
<dbReference type="PRINTS" id="PR00132">
    <property type="entry name" value="GLHYDRLASE2"/>
</dbReference>
<dbReference type="Gene3D" id="3.20.20.80">
    <property type="entry name" value="Glycosidases"/>
    <property type="match status" value="1"/>
</dbReference>
<dbReference type="Pfam" id="PF16355">
    <property type="entry name" value="DUF4982"/>
    <property type="match status" value="1"/>
</dbReference>
<keyword evidence="3" id="KW-0326">Glycosidase</keyword>
<feature type="domain" description="DUF4982" evidence="8">
    <location>
        <begin position="646"/>
        <end position="701"/>
    </location>
</feature>
<comment type="similarity">
    <text evidence="1">Belongs to the glycosyl hydrolase 2 family.</text>
</comment>
<feature type="chain" id="PRO_5046704758" evidence="4">
    <location>
        <begin position="21"/>
        <end position="824"/>
    </location>
</feature>
<name>A0ABT5VZ02_9BACT</name>
<keyword evidence="11" id="KW-1185">Reference proteome</keyword>
<dbReference type="InterPro" id="IPR006103">
    <property type="entry name" value="Glyco_hydro_2_cat"/>
</dbReference>
<dbReference type="Pfam" id="PF00703">
    <property type="entry name" value="Glyco_hydro_2"/>
    <property type="match status" value="1"/>
</dbReference>
<dbReference type="InterPro" id="IPR036156">
    <property type="entry name" value="Beta-gal/glucu_dom_sf"/>
</dbReference>
<dbReference type="Gene3D" id="2.60.120.260">
    <property type="entry name" value="Galactose-binding domain-like"/>
    <property type="match status" value="1"/>
</dbReference>
<dbReference type="PANTHER" id="PTHR42732:SF1">
    <property type="entry name" value="BETA-MANNOSIDASE"/>
    <property type="match status" value="1"/>
</dbReference>
<gene>
    <name evidence="10" type="ORF">L3049_18790</name>
</gene>
<dbReference type="InterPro" id="IPR051913">
    <property type="entry name" value="GH2_Domain-Containing"/>
</dbReference>
<reference evidence="10 11" key="1">
    <citation type="submission" date="2022-01" db="EMBL/GenBank/DDBJ databases">
        <title>Labilibaculum sp. nov, a marine bacterium isolated from Antarctica.</title>
        <authorList>
            <person name="Dai W."/>
        </authorList>
    </citation>
    <scope>NUCLEOTIDE SEQUENCE [LARGE SCALE GENOMIC DNA]</scope>
    <source>
        <strain evidence="10 11">DW002</strain>
    </source>
</reference>
<dbReference type="Pfam" id="PF02836">
    <property type="entry name" value="Glyco_hydro_2_C"/>
    <property type="match status" value="1"/>
</dbReference>
<feature type="signal peptide" evidence="4">
    <location>
        <begin position="1"/>
        <end position="20"/>
    </location>
</feature>
<dbReference type="InterPro" id="IPR006101">
    <property type="entry name" value="Glyco_hydro_2"/>
</dbReference>
<dbReference type="EMBL" id="JAKJSC010000007">
    <property type="protein sequence ID" value="MDE5420042.1"/>
    <property type="molecule type" value="Genomic_DNA"/>
</dbReference>
<evidence type="ECO:0000256" key="2">
    <source>
        <dbReference type="ARBA" id="ARBA00022801"/>
    </source>
</evidence>
<evidence type="ECO:0000259" key="9">
    <source>
        <dbReference type="Pfam" id="PF18565"/>
    </source>
</evidence>
<evidence type="ECO:0000256" key="3">
    <source>
        <dbReference type="ARBA" id="ARBA00023295"/>
    </source>
</evidence>